<comment type="caution">
    <text evidence="6">The sequence shown here is derived from an EMBL/GenBank/DDBJ whole genome shotgun (WGS) entry which is preliminary data.</text>
</comment>
<keyword evidence="7" id="KW-1185">Reference proteome</keyword>
<dbReference type="GO" id="GO:0032259">
    <property type="term" value="P:methylation"/>
    <property type="evidence" value="ECO:0007669"/>
    <property type="project" value="UniProtKB-UniRule"/>
</dbReference>
<protein>
    <recommendedName>
        <fullName evidence="5">Methyltransferase type 11 domain-containing protein</fullName>
    </recommendedName>
</protein>
<evidence type="ECO:0000256" key="4">
    <source>
        <dbReference type="PROSITE-ProRule" id="PRU00914"/>
    </source>
</evidence>
<accession>A0A843VM09</accession>
<feature type="domain" description="Methyltransferase type 11" evidence="5">
    <location>
        <begin position="6"/>
        <end position="57"/>
    </location>
</feature>
<feature type="region of interest" description="SAM motif III" evidence="4">
    <location>
        <begin position="48"/>
        <end position="57"/>
    </location>
</feature>
<dbReference type="Pfam" id="PF08241">
    <property type="entry name" value="Methyltransf_11"/>
    <property type="match status" value="1"/>
</dbReference>
<dbReference type="PANTHER" id="PTHR43591">
    <property type="entry name" value="METHYLTRANSFERASE"/>
    <property type="match status" value="1"/>
</dbReference>
<evidence type="ECO:0000256" key="2">
    <source>
        <dbReference type="ARBA" id="ARBA00022679"/>
    </source>
</evidence>
<dbReference type="EMBL" id="NMUH01001790">
    <property type="protein sequence ID" value="MQL95407.1"/>
    <property type="molecule type" value="Genomic_DNA"/>
</dbReference>
<name>A0A843VM09_COLES</name>
<dbReference type="GO" id="GO:0008757">
    <property type="term" value="F:S-adenosylmethionine-dependent methyltransferase activity"/>
    <property type="evidence" value="ECO:0007669"/>
    <property type="project" value="InterPro"/>
</dbReference>
<feature type="region of interest" description="SAM motif II" evidence="4">
    <location>
        <begin position="21"/>
        <end position="29"/>
    </location>
</feature>
<comment type="similarity">
    <text evidence="4">Belongs to the class I-like SAM-binding methyltransferase superfamily. gTMT family.</text>
</comment>
<dbReference type="PROSITE" id="PS51581">
    <property type="entry name" value="SAM_GTMT"/>
    <property type="match status" value="1"/>
</dbReference>
<comment type="caution">
    <text evidence="4">Lacks conserved residue(s) required for the propagation of feature annotation.</text>
</comment>
<reference evidence="6" key="1">
    <citation type="submission" date="2017-07" db="EMBL/GenBank/DDBJ databases">
        <title>Taro Niue Genome Assembly and Annotation.</title>
        <authorList>
            <person name="Atibalentja N."/>
            <person name="Keating K."/>
            <person name="Fields C.J."/>
        </authorList>
    </citation>
    <scope>NUCLEOTIDE SEQUENCE</scope>
    <source>
        <strain evidence="6">Niue_2</strain>
        <tissue evidence="6">Leaf</tissue>
    </source>
</reference>
<dbReference type="Gene3D" id="3.40.50.150">
    <property type="entry name" value="Vaccinia Virus protein VP39"/>
    <property type="match status" value="1"/>
</dbReference>
<gene>
    <name evidence="6" type="ORF">Taro_028076</name>
</gene>
<dbReference type="InterPro" id="IPR013216">
    <property type="entry name" value="Methyltransf_11"/>
</dbReference>
<dbReference type="SUPFAM" id="SSF53335">
    <property type="entry name" value="S-adenosyl-L-methionine-dependent methyltransferases"/>
    <property type="match status" value="1"/>
</dbReference>
<keyword evidence="2 4" id="KW-0808">Transferase</keyword>
<keyword evidence="3 4" id="KW-0949">S-adenosyl-L-methionine</keyword>
<dbReference type="InterPro" id="IPR029063">
    <property type="entry name" value="SAM-dependent_MTases_sf"/>
</dbReference>
<dbReference type="CDD" id="cd02440">
    <property type="entry name" value="AdoMet_MTases"/>
    <property type="match status" value="1"/>
</dbReference>
<dbReference type="AlphaFoldDB" id="A0A843VM09"/>
<evidence type="ECO:0000256" key="3">
    <source>
        <dbReference type="ARBA" id="ARBA00022691"/>
    </source>
</evidence>
<evidence type="ECO:0000259" key="5">
    <source>
        <dbReference type="Pfam" id="PF08241"/>
    </source>
</evidence>
<dbReference type="InterPro" id="IPR025774">
    <property type="entry name" value="PiNMT-like"/>
</dbReference>
<dbReference type="Proteomes" id="UP000652761">
    <property type="component" value="Unassembled WGS sequence"/>
</dbReference>
<dbReference type="OrthoDB" id="8300214at2759"/>
<keyword evidence="1 4" id="KW-0489">Methyltransferase</keyword>
<evidence type="ECO:0000313" key="7">
    <source>
        <dbReference type="Proteomes" id="UP000652761"/>
    </source>
</evidence>
<evidence type="ECO:0000313" key="6">
    <source>
        <dbReference type="EMBL" id="MQL95407.1"/>
    </source>
</evidence>
<sequence length="111" mass="12519">MLEFVVSFQVADALEQPFPDEQFDLVWSMESGEHMPDKMKFVSELARVAAPGGIIAIVTWCHRDLLPSEKSLRPDEVSLLKRICDAYYLPAWCSAADYVKIAESLSLQVDI</sequence>
<evidence type="ECO:0000256" key="1">
    <source>
        <dbReference type="ARBA" id="ARBA00022603"/>
    </source>
</evidence>
<dbReference type="PANTHER" id="PTHR43591:SF81">
    <property type="entry name" value="MAGNESIUM PROTOPORPHYRIN IX METHYLTRANSFERASE, CHLOROPLASTIC-RELATED"/>
    <property type="match status" value="1"/>
</dbReference>
<proteinExistence type="inferred from homology"/>
<organism evidence="6 7">
    <name type="scientific">Colocasia esculenta</name>
    <name type="common">Wild taro</name>
    <name type="synonym">Arum esculentum</name>
    <dbReference type="NCBI Taxonomy" id="4460"/>
    <lineage>
        <taxon>Eukaryota</taxon>
        <taxon>Viridiplantae</taxon>
        <taxon>Streptophyta</taxon>
        <taxon>Embryophyta</taxon>
        <taxon>Tracheophyta</taxon>
        <taxon>Spermatophyta</taxon>
        <taxon>Magnoliopsida</taxon>
        <taxon>Liliopsida</taxon>
        <taxon>Araceae</taxon>
        <taxon>Aroideae</taxon>
        <taxon>Colocasieae</taxon>
        <taxon>Colocasia</taxon>
    </lineage>
</organism>